<dbReference type="InterPro" id="IPR029063">
    <property type="entry name" value="SAM-dependent_MTases_sf"/>
</dbReference>
<dbReference type="RefSeq" id="WP_212011196.1">
    <property type="nucleotide sequence ID" value="NZ_JAAFYZ010000078.1"/>
</dbReference>
<dbReference type="Gene3D" id="3.40.50.150">
    <property type="entry name" value="Vaccinia Virus protein VP39"/>
    <property type="match status" value="1"/>
</dbReference>
<keyword evidence="3" id="KW-1185">Reference proteome</keyword>
<dbReference type="Proteomes" id="UP000730482">
    <property type="component" value="Unassembled WGS sequence"/>
</dbReference>
<evidence type="ECO:0000313" key="3">
    <source>
        <dbReference type="Proteomes" id="UP000730482"/>
    </source>
</evidence>
<evidence type="ECO:0000256" key="1">
    <source>
        <dbReference type="SAM" id="MobiDB-lite"/>
    </source>
</evidence>
<reference evidence="2 3" key="1">
    <citation type="submission" date="2020-02" db="EMBL/GenBank/DDBJ databases">
        <title>Acidophilic actinobacteria isolated from forest soil.</title>
        <authorList>
            <person name="Golinska P."/>
        </authorList>
    </citation>
    <scope>NUCLEOTIDE SEQUENCE [LARGE SCALE GENOMIC DNA]</scope>
    <source>
        <strain evidence="2 3">NL8</strain>
    </source>
</reference>
<keyword evidence="2" id="KW-0489">Methyltransferase</keyword>
<gene>
    <name evidence="2" type="ORF">KGQ19_22485</name>
</gene>
<proteinExistence type="predicted"/>
<dbReference type="CDD" id="cd02440">
    <property type="entry name" value="AdoMet_MTases"/>
    <property type="match status" value="1"/>
</dbReference>
<comment type="caution">
    <text evidence="2">The sequence shown here is derived from an EMBL/GenBank/DDBJ whole genome shotgun (WGS) entry which is preliminary data.</text>
</comment>
<dbReference type="SUPFAM" id="SSF53335">
    <property type="entry name" value="S-adenosyl-L-methionine-dependent methyltransferases"/>
    <property type="match status" value="1"/>
</dbReference>
<dbReference type="EMBL" id="JAAFYZ010000078">
    <property type="protein sequence ID" value="MBS2549636.1"/>
    <property type="molecule type" value="Genomic_DNA"/>
</dbReference>
<feature type="region of interest" description="Disordered" evidence="1">
    <location>
        <begin position="176"/>
        <end position="204"/>
    </location>
</feature>
<evidence type="ECO:0000313" key="2">
    <source>
        <dbReference type="EMBL" id="MBS2549636.1"/>
    </source>
</evidence>
<organism evidence="2 3">
    <name type="scientific">Catenulispora pinistramenti</name>
    <dbReference type="NCBI Taxonomy" id="2705254"/>
    <lineage>
        <taxon>Bacteria</taxon>
        <taxon>Bacillati</taxon>
        <taxon>Actinomycetota</taxon>
        <taxon>Actinomycetes</taxon>
        <taxon>Catenulisporales</taxon>
        <taxon>Catenulisporaceae</taxon>
        <taxon>Catenulispora</taxon>
    </lineage>
</organism>
<sequence>MSDERAWTASAPYARAINDPSARLVLHADTGEHLVLDAAKFSAPPDAVDKAVLDRCQGPTLDLGCGPGRLVAELAGRGVPALGVDVAPFALLLSRANGASALRRSVFDRLPGAGRWPHALLMDGNIGIGGDPGALLDRLRTLIRPGVGELIVETEAEDIDLRYRVRFGFGGDPVNASAGPSSSRSAGSSAGSSASPSAGVAPSGRNGDEFGWARIGSEALMALAIPLGYVARHMWTADSRRFVALNYLA</sequence>
<protein>
    <submittedName>
        <fullName evidence="2">SAM-dependent methyltransferase</fullName>
    </submittedName>
</protein>
<keyword evidence="2" id="KW-0808">Transferase</keyword>
<dbReference type="GO" id="GO:0032259">
    <property type="term" value="P:methylation"/>
    <property type="evidence" value="ECO:0007669"/>
    <property type="project" value="UniProtKB-KW"/>
</dbReference>
<dbReference type="GO" id="GO:0008168">
    <property type="term" value="F:methyltransferase activity"/>
    <property type="evidence" value="ECO:0007669"/>
    <property type="project" value="UniProtKB-KW"/>
</dbReference>
<accession>A0ABS5KU97</accession>
<name>A0ABS5KU97_9ACTN</name>